<accession>A0A1V1NW87</accession>
<gene>
    <name evidence="1" type="ORF">OMM_12306</name>
</gene>
<proteinExistence type="predicted"/>
<evidence type="ECO:0000313" key="2">
    <source>
        <dbReference type="Proteomes" id="UP000189670"/>
    </source>
</evidence>
<protein>
    <submittedName>
        <fullName evidence="1">Uncharacterized protein</fullName>
    </submittedName>
</protein>
<dbReference type="EMBL" id="ATBP01001729">
    <property type="protein sequence ID" value="ETR66818.1"/>
    <property type="molecule type" value="Genomic_DNA"/>
</dbReference>
<comment type="caution">
    <text evidence="1">The sequence shown here is derived from an EMBL/GenBank/DDBJ whole genome shotgun (WGS) entry which is preliminary data.</text>
</comment>
<name>A0A1V1NW87_9BACT</name>
<organism evidence="1 2">
    <name type="scientific">Candidatus Magnetoglobus multicellularis str. Araruama</name>
    <dbReference type="NCBI Taxonomy" id="890399"/>
    <lineage>
        <taxon>Bacteria</taxon>
        <taxon>Pseudomonadati</taxon>
        <taxon>Thermodesulfobacteriota</taxon>
        <taxon>Desulfobacteria</taxon>
        <taxon>Desulfobacterales</taxon>
        <taxon>Desulfobacteraceae</taxon>
        <taxon>Candidatus Magnetoglobus</taxon>
    </lineage>
</organism>
<dbReference type="Proteomes" id="UP000189670">
    <property type="component" value="Unassembled WGS sequence"/>
</dbReference>
<reference evidence="2" key="1">
    <citation type="submission" date="2012-11" db="EMBL/GenBank/DDBJ databases">
        <authorList>
            <person name="Lucero-Rivera Y.E."/>
            <person name="Tovar-Ramirez D."/>
        </authorList>
    </citation>
    <scope>NUCLEOTIDE SEQUENCE [LARGE SCALE GENOMIC DNA]</scope>
    <source>
        <strain evidence="2">Araruama</strain>
    </source>
</reference>
<sequence length="91" mass="10490">MFKDDKNAEQKADKISSWLANFEITKNHARHISMSQCIENGLIIEQLEKLPDNLQDSILTVHHTYMHTFSSTRTIKIIENHMGNAIMTHLA</sequence>
<evidence type="ECO:0000313" key="1">
    <source>
        <dbReference type="EMBL" id="ETR66818.1"/>
    </source>
</evidence>
<dbReference type="AlphaFoldDB" id="A0A1V1NW87"/>